<evidence type="ECO:0000313" key="6">
    <source>
        <dbReference type="Proteomes" id="UP000249390"/>
    </source>
</evidence>
<feature type="repeat" description="PPR" evidence="3">
    <location>
        <begin position="907"/>
        <end position="941"/>
    </location>
</feature>
<evidence type="ECO:0000256" key="3">
    <source>
        <dbReference type="PROSITE-ProRule" id="PRU00708"/>
    </source>
</evidence>
<dbReference type="Gene3D" id="1.25.40.10">
    <property type="entry name" value="Tetratricopeptide repeat domain"/>
    <property type="match status" value="7"/>
</dbReference>
<feature type="repeat" description="PPR" evidence="3">
    <location>
        <begin position="224"/>
        <end position="258"/>
    </location>
</feature>
<dbReference type="EMBL" id="NQVE01000046">
    <property type="protein sequence ID" value="RAL51753.1"/>
    <property type="molecule type" value="Genomic_DNA"/>
</dbReference>
<dbReference type="Pfam" id="PF01535">
    <property type="entry name" value="PPR"/>
    <property type="match status" value="7"/>
</dbReference>
<keyword evidence="2" id="KW-0677">Repeat</keyword>
<sequence>MNFSRFLSNLAPSTTTSRNNLLKLHQRFQLSTSSIKGKKPRESESQNLTPLLYEIRDILYSENKTSVQEESGSSLQGRTQPQDDGDTAGKTPCTLDVCENATEKGGLLSSNDNQMGASGDYDVSPIVHKITGIVRDENDAVSMEERLQNASFEYSGEIVEMVLKRCFKVPHLAFRFFNWVKSVEGFRHNTRTYNVMIYMAAEAKDFRLVDALLEEMGKNLCEKNIKTWSIVISHCGDAKLIGKALLVFERMKKHGPKPDLLAYKLMLNALCNAGKADIAFEFYKEMSNDGMLLDDRLFKKLLQCLAASGDAIQAHKIGEDMIRTLEVSEHEVYGLMLKSLCVTGRIREALELIREMMNKNVNLEFEDFETLVKGLCKAGRINDALEVVDISKKRNAGNNNLYDIIVHAYLMINEFPKALDLMQRIKDLGQVPSVATYTTLITHFFRINEFQKAVGLYHEMIEIGVHLDCAAMTAVITGYLRQNCISDAFGAFRIMKDRGIKPSKKFYRIFFKELIKVSGTNDILKMFKEMEDASELEPGDEFIQQVTSYLKRKGEADKLNEIKQIQGNRNCKAHPVGNVEKNKAKQDQIPSDHQHDVCQISQILSSSMDWWSIKEQLEKCGIQFTPEVVIEVLHNSRLHAGMALQFFSWVGNHTGYRHTTESYNMAIKIAGQAKDFKQMRSLFYEMRRKGCLITSDTWTIMIMQYGRTGLTHIALRTFWEMKERGNSPNENTFKFLIKCLCGKKGRNVDEAAKLFHAMIKRGCRPDKELAEAYLSCLCEVGKLSDARSCIESLQKTGFTVPLSYSLCVRSLCQVGRLEEAIQLINEVDGDDEQLTLAKYTYGSVIHGLLQRGDLKAALAKIESMKQIGVPPSIHTYTSLIVHYFKEKQIEKVLGCLEEMKESGCEPTLVTYSALFRGYVNMGKFADARRVFHHIRQNGPFPDFKTYSIFISCLCRVGQSEEALQLISEMMNAGIVPSAVNFRTVFHGLNREGKHNLAKSVLIKKSDLKRMRTVSS</sequence>
<comment type="caution">
    <text evidence="5">The sequence shown here is derived from an EMBL/GenBank/DDBJ whole genome shotgun (WGS) entry which is preliminary data.</text>
</comment>
<dbReference type="PANTHER" id="PTHR47447:SF28">
    <property type="entry name" value="PENTACOTRIPEPTIDE-REPEAT REGION OF PRORP DOMAIN-CONTAINING PROTEIN"/>
    <property type="match status" value="1"/>
</dbReference>
<feature type="repeat" description="PPR" evidence="3">
    <location>
        <begin position="942"/>
        <end position="976"/>
    </location>
</feature>
<name>A0A328E5M1_9ASTE</name>
<feature type="repeat" description="PPR" evidence="3">
    <location>
        <begin position="659"/>
        <end position="693"/>
    </location>
</feature>
<gene>
    <name evidence="5" type="ORF">DM860_010471</name>
</gene>
<dbReference type="AlphaFoldDB" id="A0A328E5M1"/>
<feature type="region of interest" description="Disordered" evidence="4">
    <location>
        <begin position="64"/>
        <end position="91"/>
    </location>
</feature>
<dbReference type="Proteomes" id="UP000249390">
    <property type="component" value="Unassembled WGS sequence"/>
</dbReference>
<feature type="repeat" description="PPR" evidence="3">
    <location>
        <begin position="468"/>
        <end position="502"/>
    </location>
</feature>
<dbReference type="SUPFAM" id="SSF48452">
    <property type="entry name" value="TPR-like"/>
    <property type="match status" value="1"/>
</dbReference>
<dbReference type="Pfam" id="PF13041">
    <property type="entry name" value="PPR_2"/>
    <property type="match status" value="3"/>
</dbReference>
<proteinExistence type="inferred from homology"/>
<feature type="repeat" description="PPR" evidence="3">
    <location>
        <begin position="329"/>
        <end position="363"/>
    </location>
</feature>
<organism evidence="5 6">
    <name type="scientific">Cuscuta australis</name>
    <dbReference type="NCBI Taxonomy" id="267555"/>
    <lineage>
        <taxon>Eukaryota</taxon>
        <taxon>Viridiplantae</taxon>
        <taxon>Streptophyta</taxon>
        <taxon>Embryophyta</taxon>
        <taxon>Tracheophyta</taxon>
        <taxon>Spermatophyta</taxon>
        <taxon>Magnoliopsida</taxon>
        <taxon>eudicotyledons</taxon>
        <taxon>Gunneridae</taxon>
        <taxon>Pentapetalae</taxon>
        <taxon>asterids</taxon>
        <taxon>lamiids</taxon>
        <taxon>Solanales</taxon>
        <taxon>Convolvulaceae</taxon>
        <taxon>Cuscuteae</taxon>
        <taxon>Cuscuta</taxon>
        <taxon>Cuscuta subgen. Grammica</taxon>
        <taxon>Cuscuta sect. Cleistogrammica</taxon>
    </lineage>
</organism>
<dbReference type="InterPro" id="IPR011990">
    <property type="entry name" value="TPR-like_helical_dom_sf"/>
</dbReference>
<dbReference type="PANTHER" id="PTHR47447">
    <property type="entry name" value="OS03G0856100 PROTEIN"/>
    <property type="match status" value="1"/>
</dbReference>
<reference evidence="5 6" key="1">
    <citation type="submission" date="2018-06" db="EMBL/GenBank/DDBJ databases">
        <title>The Genome of Cuscuta australis (Dodder) Provides Insight into the Evolution of Plant Parasitism.</title>
        <authorList>
            <person name="Liu H."/>
        </authorList>
    </citation>
    <scope>NUCLEOTIDE SEQUENCE [LARGE SCALE GENOMIC DNA]</scope>
    <source>
        <strain evidence="6">cv. Yunnan</strain>
        <tissue evidence="5">Vines</tissue>
    </source>
</reference>
<feature type="repeat" description="PPR" evidence="3">
    <location>
        <begin position="259"/>
        <end position="293"/>
    </location>
</feature>
<dbReference type="InterPro" id="IPR002885">
    <property type="entry name" value="PPR_rpt"/>
</dbReference>
<protein>
    <recommendedName>
        <fullName evidence="7">Pentacotripeptide-repeat region of PRORP domain-containing protein</fullName>
    </recommendedName>
</protein>
<feature type="repeat" description="PPR" evidence="3">
    <location>
        <begin position="694"/>
        <end position="728"/>
    </location>
</feature>
<evidence type="ECO:0008006" key="7">
    <source>
        <dbReference type="Google" id="ProtNLM"/>
    </source>
</evidence>
<evidence type="ECO:0000256" key="2">
    <source>
        <dbReference type="ARBA" id="ARBA00022737"/>
    </source>
</evidence>
<feature type="compositionally biased region" description="Polar residues" evidence="4">
    <location>
        <begin position="64"/>
        <end position="82"/>
    </location>
</feature>
<feature type="repeat" description="PPR" evidence="3">
    <location>
        <begin position="872"/>
        <end position="906"/>
    </location>
</feature>
<dbReference type="Pfam" id="PF12854">
    <property type="entry name" value="PPR_1"/>
    <property type="match status" value="2"/>
</dbReference>
<feature type="repeat" description="PPR" evidence="3">
    <location>
        <begin position="837"/>
        <end position="871"/>
    </location>
</feature>
<dbReference type="PROSITE" id="PS51375">
    <property type="entry name" value="PPR"/>
    <property type="match status" value="12"/>
</dbReference>
<feature type="repeat" description="PPR" evidence="3">
    <location>
        <begin position="433"/>
        <end position="467"/>
    </location>
</feature>
<accession>A0A328E5M1</accession>
<dbReference type="NCBIfam" id="TIGR00756">
    <property type="entry name" value="PPR"/>
    <property type="match status" value="11"/>
</dbReference>
<comment type="similarity">
    <text evidence="1">Belongs to the PPR family. P subfamily.</text>
</comment>
<evidence type="ECO:0000256" key="1">
    <source>
        <dbReference type="ARBA" id="ARBA00007626"/>
    </source>
</evidence>
<keyword evidence="6" id="KW-1185">Reference proteome</keyword>
<evidence type="ECO:0000256" key="4">
    <source>
        <dbReference type="SAM" id="MobiDB-lite"/>
    </source>
</evidence>
<feature type="repeat" description="PPR" evidence="3">
    <location>
        <begin position="729"/>
        <end position="765"/>
    </location>
</feature>
<evidence type="ECO:0000313" key="5">
    <source>
        <dbReference type="EMBL" id="RAL51753.1"/>
    </source>
</evidence>